<dbReference type="SMART" id="SM00327">
    <property type="entry name" value="VWA"/>
    <property type="match status" value="3"/>
</dbReference>
<dbReference type="PROSITE" id="PS50234">
    <property type="entry name" value="VWFA"/>
    <property type="match status" value="3"/>
</dbReference>
<dbReference type="InterPro" id="IPR036465">
    <property type="entry name" value="vWFA_dom_sf"/>
</dbReference>
<keyword evidence="9" id="KW-1185">Reference proteome</keyword>
<reference evidence="8" key="2">
    <citation type="submission" date="2025-09" db="UniProtKB">
        <authorList>
            <consortium name="Ensembl"/>
        </authorList>
    </citation>
    <scope>IDENTIFICATION</scope>
</reference>
<proteinExistence type="predicted"/>
<keyword evidence="3" id="KW-0732">Signal</keyword>
<comment type="subcellular location">
    <subcellularLocation>
        <location evidence="1">Secreted</location>
    </subcellularLocation>
</comment>
<dbReference type="PRINTS" id="PR00453">
    <property type="entry name" value="VWFADOMAIN"/>
</dbReference>
<dbReference type="PANTHER" id="PTHR24020:SF86">
    <property type="entry name" value="COLLAGEN, TYPE VI, ALPHA 4"/>
    <property type="match status" value="1"/>
</dbReference>
<dbReference type="PANTHER" id="PTHR24020">
    <property type="entry name" value="COLLAGEN ALPHA"/>
    <property type="match status" value="1"/>
</dbReference>
<evidence type="ECO:0000259" key="7">
    <source>
        <dbReference type="PROSITE" id="PS50234"/>
    </source>
</evidence>
<evidence type="ECO:0000256" key="3">
    <source>
        <dbReference type="ARBA" id="ARBA00022729"/>
    </source>
</evidence>
<dbReference type="InterPro" id="IPR050525">
    <property type="entry name" value="ECM_Assembly_Org"/>
</dbReference>
<accession>A0A3Q2CSG1</accession>
<sequence>MEELSVVATAPYIYRVNATFVPLLRQIFEIFINFSTDCKAAKLADIVFIIDESGSIGVQNFQLVRSFLYSIMNGLEISPSKVRVGIVMYNEKPTAQVYLNSFRTKDELLNFIKILPYRGGGTNTGAALNFTRENIFVTEKGSRKDKGVEQVAVVITDGDSQDAVSEEATELRRAGVTVYSVGVENANYEELMMMASYPPQKHVFIVDSFTKLKSLEQSLQKTLCYNIIRQAVSVGTRSSSIKEGANLCVSFAGCIQTEEADIFFLIDQSGSIYPADFVDMKKFLLEFIETFRIGPQYVRLGVAKYADSPTLEFDLTTYTDKKTLEEAVQRIQQVGGGTETGKALTFMSQLFKTAMKTRGHKVPDYLVVITDGKSSDEVKAPAEALRAQGVTVYAIGVKSADVQELEEISNDPKRTFFVNDFDALNPIKDDIITDICTTEVCKDVPGDLMFLVDSSGSIYPEDYEKMKDFMKSVISTSFVGQDNVRIGVMQFSSTQEVEFNLNTYFTKNGILEAVDAMRQKGGGTLTGRAISEVSQYFSPAQGGRPELQQRLVVITDGEAQDEVKAPAEALRAKGVLVYAIGVMEANTTQLLEISGSPNRIYAERDFDALKDLERQLSLELCDPERGKENICFPPGFGSRGTRPVQQRIRARVLPKRVLPGGGGVQQNPEPKTAGWRHQNRTGSRFHQGIF</sequence>
<evidence type="ECO:0000313" key="8">
    <source>
        <dbReference type="Ensembl" id="ENSCVAP00000008631.1"/>
    </source>
</evidence>
<dbReference type="AlphaFoldDB" id="A0A3Q2CSG1"/>
<dbReference type="SUPFAM" id="SSF53300">
    <property type="entry name" value="vWA-like"/>
    <property type="match status" value="3"/>
</dbReference>
<dbReference type="Ensembl" id="ENSCVAT00000001298.1">
    <property type="protein sequence ID" value="ENSCVAP00000008631.1"/>
    <property type="gene ID" value="ENSCVAG00000010596.1"/>
</dbReference>
<dbReference type="InterPro" id="IPR002035">
    <property type="entry name" value="VWF_A"/>
</dbReference>
<keyword evidence="5" id="KW-0325">Glycoprotein</keyword>
<keyword evidence="4" id="KW-0677">Repeat</keyword>
<organism evidence="8 9">
    <name type="scientific">Cyprinodon variegatus</name>
    <name type="common">Sheepshead minnow</name>
    <dbReference type="NCBI Taxonomy" id="28743"/>
    <lineage>
        <taxon>Eukaryota</taxon>
        <taxon>Metazoa</taxon>
        <taxon>Chordata</taxon>
        <taxon>Craniata</taxon>
        <taxon>Vertebrata</taxon>
        <taxon>Euteleostomi</taxon>
        <taxon>Actinopterygii</taxon>
        <taxon>Neopterygii</taxon>
        <taxon>Teleostei</taxon>
        <taxon>Neoteleostei</taxon>
        <taxon>Acanthomorphata</taxon>
        <taxon>Ovalentaria</taxon>
        <taxon>Atherinomorphae</taxon>
        <taxon>Cyprinodontiformes</taxon>
        <taxon>Cyprinodontidae</taxon>
        <taxon>Cyprinodon</taxon>
    </lineage>
</organism>
<dbReference type="FunFam" id="3.40.50.410:FF:000004">
    <property type="entry name" value="collagen alpha-6(VI) chain"/>
    <property type="match status" value="2"/>
</dbReference>
<feature type="domain" description="VWFA" evidence="7">
    <location>
        <begin position="447"/>
        <end position="616"/>
    </location>
</feature>
<feature type="domain" description="VWFA" evidence="7">
    <location>
        <begin position="45"/>
        <end position="219"/>
    </location>
</feature>
<evidence type="ECO:0000256" key="6">
    <source>
        <dbReference type="SAM" id="MobiDB-lite"/>
    </source>
</evidence>
<feature type="domain" description="VWFA" evidence="7">
    <location>
        <begin position="261"/>
        <end position="431"/>
    </location>
</feature>
<evidence type="ECO:0000256" key="2">
    <source>
        <dbReference type="ARBA" id="ARBA00022525"/>
    </source>
</evidence>
<name>A0A3Q2CSG1_CYPVA</name>
<dbReference type="Pfam" id="PF00092">
    <property type="entry name" value="VWA"/>
    <property type="match status" value="3"/>
</dbReference>
<dbReference type="Gene3D" id="3.40.50.410">
    <property type="entry name" value="von Willebrand factor, type A domain"/>
    <property type="match status" value="3"/>
</dbReference>
<protein>
    <recommendedName>
        <fullName evidence="7">VWFA domain-containing protein</fullName>
    </recommendedName>
</protein>
<evidence type="ECO:0000256" key="5">
    <source>
        <dbReference type="ARBA" id="ARBA00023180"/>
    </source>
</evidence>
<evidence type="ECO:0000256" key="1">
    <source>
        <dbReference type="ARBA" id="ARBA00004613"/>
    </source>
</evidence>
<dbReference type="Proteomes" id="UP000265020">
    <property type="component" value="Unassembled WGS sequence"/>
</dbReference>
<evidence type="ECO:0000313" key="9">
    <source>
        <dbReference type="Proteomes" id="UP000265020"/>
    </source>
</evidence>
<keyword evidence="2" id="KW-0964">Secreted</keyword>
<feature type="region of interest" description="Disordered" evidence="6">
    <location>
        <begin position="657"/>
        <end position="690"/>
    </location>
</feature>
<dbReference type="GO" id="GO:0005576">
    <property type="term" value="C:extracellular region"/>
    <property type="evidence" value="ECO:0007669"/>
    <property type="project" value="UniProtKB-SubCell"/>
</dbReference>
<dbReference type="CDD" id="cd01472">
    <property type="entry name" value="vWA_collagen"/>
    <property type="match status" value="2"/>
</dbReference>
<reference evidence="8" key="1">
    <citation type="submission" date="2025-08" db="UniProtKB">
        <authorList>
            <consortium name="Ensembl"/>
        </authorList>
    </citation>
    <scope>IDENTIFICATION</scope>
</reference>
<dbReference type="GeneTree" id="ENSGT00940000155619"/>
<dbReference type="FunFam" id="3.40.50.410:FF:000118">
    <property type="entry name" value="Collagen type VI alpha 6 chain"/>
    <property type="match status" value="1"/>
</dbReference>
<evidence type="ECO:0000256" key="4">
    <source>
        <dbReference type="ARBA" id="ARBA00022737"/>
    </source>
</evidence>